<dbReference type="InterPro" id="IPR008939">
    <property type="entry name" value="Lytic_TGlycosylase_superhlx_U"/>
</dbReference>
<evidence type="ECO:0000313" key="5">
    <source>
        <dbReference type="Proteomes" id="UP000180235"/>
    </source>
</evidence>
<dbReference type="Pfam" id="PF13174">
    <property type="entry name" value="TPR_6"/>
    <property type="match status" value="3"/>
</dbReference>
<keyword evidence="5" id="KW-1185">Reference proteome</keyword>
<feature type="domain" description="Transglycosylase SLT" evidence="3">
    <location>
        <begin position="556"/>
        <end position="659"/>
    </location>
</feature>
<dbReference type="EMBL" id="CP017675">
    <property type="protein sequence ID" value="APB33937.1"/>
    <property type="molecule type" value="Genomic_DNA"/>
</dbReference>
<dbReference type="SUPFAM" id="SSF53955">
    <property type="entry name" value="Lysozyme-like"/>
    <property type="match status" value="1"/>
</dbReference>
<dbReference type="AlphaFoldDB" id="A0A1J0ADD9"/>
<dbReference type="STRING" id="1188229.GlitD10_1613"/>
<dbReference type="Gene3D" id="1.10.530.10">
    <property type="match status" value="1"/>
</dbReference>
<dbReference type="InterPro" id="IPR011990">
    <property type="entry name" value="TPR-like_helical_dom_sf"/>
</dbReference>
<dbReference type="InterPro" id="IPR023346">
    <property type="entry name" value="Lysozyme-like_dom_sf"/>
</dbReference>
<dbReference type="GO" id="GO:0008933">
    <property type="term" value="F:peptidoglycan lytic transglycosylase activity"/>
    <property type="evidence" value="ECO:0007669"/>
    <property type="project" value="InterPro"/>
</dbReference>
<dbReference type="RefSeq" id="WP_071454451.1">
    <property type="nucleotide sequence ID" value="NZ_CP017675.1"/>
</dbReference>
<dbReference type="GO" id="GO:0004553">
    <property type="term" value="F:hydrolase activity, hydrolyzing O-glycosyl compounds"/>
    <property type="evidence" value="ECO:0007669"/>
    <property type="project" value="InterPro"/>
</dbReference>
<dbReference type="SUPFAM" id="SSF48435">
    <property type="entry name" value="Bacterial muramidases"/>
    <property type="match status" value="1"/>
</dbReference>
<dbReference type="PROSITE" id="PS00922">
    <property type="entry name" value="TRANSGLYCOSYLASE"/>
    <property type="match status" value="1"/>
</dbReference>
<comment type="similarity">
    <text evidence="1">Belongs to the transglycosylase Slt family.</text>
</comment>
<dbReference type="Pfam" id="PF01464">
    <property type="entry name" value="SLT"/>
    <property type="match status" value="1"/>
</dbReference>
<proteinExistence type="inferred from homology"/>
<reference evidence="4 5" key="1">
    <citation type="submission" date="2016-10" db="EMBL/GenBank/DDBJ databases">
        <title>Description of Gloeomargarita lithophora gen. nov., sp. nov., a thylakoid-bearing basal-branching cyanobacterium with intracellular carbonates, and proposal for Gloeomargaritales ord. nov.</title>
        <authorList>
            <person name="Moreira D."/>
            <person name="Tavera R."/>
            <person name="Benzerara K."/>
            <person name="Skouri-Panet F."/>
            <person name="Couradeau E."/>
            <person name="Gerard E."/>
            <person name="Loussert C."/>
            <person name="Novelo E."/>
            <person name="Zivanovic Y."/>
            <person name="Lopez-Garcia P."/>
        </authorList>
    </citation>
    <scope>NUCLEOTIDE SEQUENCE [LARGE SCALE GENOMIC DNA]</scope>
    <source>
        <strain evidence="4 5">D10</strain>
    </source>
</reference>
<evidence type="ECO:0000259" key="3">
    <source>
        <dbReference type="Pfam" id="PF01464"/>
    </source>
</evidence>
<gene>
    <name evidence="4" type="primary">slt</name>
    <name evidence="4" type="ORF">GlitD10_1613</name>
</gene>
<evidence type="ECO:0000256" key="2">
    <source>
        <dbReference type="ARBA" id="ARBA00022729"/>
    </source>
</evidence>
<dbReference type="GO" id="GO:0042597">
    <property type="term" value="C:periplasmic space"/>
    <property type="evidence" value="ECO:0007669"/>
    <property type="project" value="InterPro"/>
</dbReference>
<dbReference type="InterPro" id="IPR019734">
    <property type="entry name" value="TPR_rpt"/>
</dbReference>
<dbReference type="Proteomes" id="UP000180235">
    <property type="component" value="Chromosome"/>
</dbReference>
<sequence>MKRKSVGIALGMVALLGVGGWFWQSGRRPVGVPQANPSPDLGALTPLVQQSPPVRQRALAQLTTQGTGTERHRAKYLLAVDSLAQGDPKAALALLTDLERDYPLLAAQILWQEARAYQKKGNQVAAQSRWQKIIDQYPEQELAAEALLALGRTPEAKAGYPAHPQVVAGVQKELEKQPHDRELLVHLASHGLHLPHLTGYLDRLTSLHRSQLTPEQWQVIAFAYWEKQSYLKAGRAYLLAPLTAEHLYRVARGHQLGGKTTEAIGYYQDLLRQYSETPQGVLALYYLSVLTPPPQREQYFQQLQQRDGERAARVLWERLPAWEQAAQPQRVSQIRTELLSRYAQSEAAANLRWELAQGEHQRGNLRQAMHYAEGILHHSPSSAVAPQAGFWLGEWAQQLGQNDRAKATHTQVVSRYPDSFYAWRSAVRLGWPVGDFNGVLQVQPEAKTQRVTLQLLSGSPTLQELYHLGEYQDAWEQWQLEFQARQQPTLADQLTDGLLRVGVGERLDGLFMLTTLERRVQGESDQQQYAQVQREPAYWQALYPLAYWPQVPTVAAEYRLNSLLVTALIRQESRFQPEIVSSAGAVGLMQVLPETGDWIAQKLQRPPFQLRQPQENLQAGTWFLQYTNGLYDQNALLAVASYNAGPGNVDDWVKRFGSGDWDAFVEQIPFPETQNYVRQVFGNYWNYLRLYNPAVCGRVNPHLCLS</sequence>
<evidence type="ECO:0000313" key="4">
    <source>
        <dbReference type="EMBL" id="APB33937.1"/>
    </source>
</evidence>
<dbReference type="GO" id="GO:0016020">
    <property type="term" value="C:membrane"/>
    <property type="evidence" value="ECO:0007669"/>
    <property type="project" value="InterPro"/>
</dbReference>
<dbReference type="InterPro" id="IPR008258">
    <property type="entry name" value="Transglycosylase_SLT_dom_1"/>
</dbReference>
<protein>
    <submittedName>
        <fullName evidence="4">Lytic transglycosylase</fullName>
    </submittedName>
</protein>
<name>A0A1J0ADD9_9CYAN</name>
<dbReference type="Gene3D" id="1.25.40.10">
    <property type="entry name" value="Tetratricopeptide repeat domain"/>
    <property type="match status" value="2"/>
</dbReference>
<keyword evidence="2" id="KW-0732">Signal</keyword>
<organism evidence="4 5">
    <name type="scientific">Gloeomargarita lithophora Alchichica-D10</name>
    <dbReference type="NCBI Taxonomy" id="1188229"/>
    <lineage>
        <taxon>Bacteria</taxon>
        <taxon>Bacillati</taxon>
        <taxon>Cyanobacteriota</taxon>
        <taxon>Cyanophyceae</taxon>
        <taxon>Gloeomargaritales</taxon>
        <taxon>Gloeomargaritaceae</taxon>
        <taxon>Gloeomargarita</taxon>
    </lineage>
</organism>
<evidence type="ECO:0000256" key="1">
    <source>
        <dbReference type="ARBA" id="ARBA00007734"/>
    </source>
</evidence>
<dbReference type="PANTHER" id="PTHR37423">
    <property type="entry name" value="SOLUBLE LYTIC MUREIN TRANSGLYCOSYLASE-RELATED"/>
    <property type="match status" value="1"/>
</dbReference>
<dbReference type="PANTHER" id="PTHR37423:SF5">
    <property type="entry name" value="SOLUBLE LYTIC MUREIN TRANSGLYCOSYLASE"/>
    <property type="match status" value="1"/>
</dbReference>
<dbReference type="KEGG" id="glt:GlitD10_1613"/>
<accession>A0A1J0ADD9</accession>
<dbReference type="CDD" id="cd13401">
    <property type="entry name" value="Slt70-like"/>
    <property type="match status" value="1"/>
</dbReference>
<dbReference type="GO" id="GO:0000270">
    <property type="term" value="P:peptidoglycan metabolic process"/>
    <property type="evidence" value="ECO:0007669"/>
    <property type="project" value="InterPro"/>
</dbReference>
<dbReference type="InterPro" id="IPR000189">
    <property type="entry name" value="Transglyc_AS"/>
</dbReference>
<dbReference type="OrthoDB" id="9815002at2"/>